<feature type="region of interest" description="Disordered" evidence="5">
    <location>
        <begin position="479"/>
        <end position="516"/>
    </location>
</feature>
<sequence>MAAVEMEDFRSTFMNRSSRLLVQQLLDSTRLSLGSEPGRQHSAAAAAPPGALIGPELAAGRHYGAADEARFLQASWEWPTPRTSSGEEAAGSQGAAAVVQQIPSARPTVIRIPAGRKGGGSNICPAEPDLDLQVAHLEPAASLGLNWTRTRTFTADRPPTIRPVRTRTGAKTYISHLITGNEATCPQVSLTRFGSFCALIGQTDTCLTAGGDTCCCAWEEICSFAHTGLASRAEIHQSFLSSCSCRTRTRSWTWTWTWTWFGTEVFSPPRSLSCLQSPVRFTHSAEETRRVQHDPADLCDLDESRNKLSSLWESQCAFTPPAGQMWTQQLSPHLQRNKLLQDALLQREEELARLQEENNKLRGFLSSSFVTNLQEKAKKLTADRRSLKRNQSSFDHEPSEVRGRPFAKQVTKRVCRNLTAEFCSESSAGSASPEPNLDLWVLRMLGLKDQNTIDTSSESESSLRGLVFGDAFGSPVSTSSSVHSYRQTAAGETDHPSSEGAFPARPAPTCSEPVGTSPGSALTEICSTRGVQPLESSWTPTEPLCFTSRSSSCAGLNKSQAPSGGCSATSSQPLHKPTDLAFSMSLSPSSSVKTHSFPQGQAFIRKDTGGRWNFTWVPRQEP</sequence>
<evidence type="ECO:0000256" key="3">
    <source>
        <dbReference type="ARBA" id="ARBA00023242"/>
    </source>
</evidence>
<dbReference type="CDD" id="cd22588">
    <property type="entry name" value="GemC1_CC"/>
    <property type="match status" value="1"/>
</dbReference>
<dbReference type="Proteomes" id="UP000250572">
    <property type="component" value="Unassembled WGS sequence"/>
</dbReference>
<dbReference type="GO" id="GO:0045786">
    <property type="term" value="P:negative regulation of cell cycle"/>
    <property type="evidence" value="ECO:0007669"/>
    <property type="project" value="TreeGrafter"/>
</dbReference>
<dbReference type="InterPro" id="IPR059237">
    <property type="entry name" value="GemC1_CC"/>
</dbReference>
<dbReference type="PANTHER" id="PTHR13372">
    <property type="entry name" value="GEMININ"/>
    <property type="match status" value="1"/>
</dbReference>
<evidence type="ECO:0008006" key="8">
    <source>
        <dbReference type="Google" id="ProtNLM"/>
    </source>
</evidence>
<dbReference type="AlphaFoldDB" id="A0A315VB78"/>
<dbReference type="STRING" id="33528.ENSGAFP00000027560"/>
<evidence type="ECO:0000256" key="1">
    <source>
        <dbReference type="ARBA" id="ARBA00004123"/>
    </source>
</evidence>
<keyword evidence="7" id="KW-1185">Reference proteome</keyword>
<gene>
    <name evidence="6" type="ORF">CCH79_00018354</name>
</gene>
<keyword evidence="2" id="KW-0175">Coiled coil</keyword>
<organism evidence="6 7">
    <name type="scientific">Gambusia affinis</name>
    <name type="common">Western mosquitofish</name>
    <name type="synonym">Heterandria affinis</name>
    <dbReference type="NCBI Taxonomy" id="33528"/>
    <lineage>
        <taxon>Eukaryota</taxon>
        <taxon>Metazoa</taxon>
        <taxon>Chordata</taxon>
        <taxon>Craniata</taxon>
        <taxon>Vertebrata</taxon>
        <taxon>Euteleostomi</taxon>
        <taxon>Actinopterygii</taxon>
        <taxon>Neopterygii</taxon>
        <taxon>Teleostei</taxon>
        <taxon>Neoteleostei</taxon>
        <taxon>Acanthomorphata</taxon>
        <taxon>Ovalentaria</taxon>
        <taxon>Atherinomorphae</taxon>
        <taxon>Cyprinodontiformes</taxon>
        <taxon>Poeciliidae</taxon>
        <taxon>Poeciliinae</taxon>
        <taxon>Gambusia</taxon>
    </lineage>
</organism>
<dbReference type="GO" id="GO:0008156">
    <property type="term" value="P:negative regulation of DNA replication"/>
    <property type="evidence" value="ECO:0007669"/>
    <property type="project" value="TreeGrafter"/>
</dbReference>
<comment type="subcellular location">
    <subcellularLocation>
        <location evidence="1">Nucleus</location>
    </subcellularLocation>
</comment>
<evidence type="ECO:0000256" key="2">
    <source>
        <dbReference type="ARBA" id="ARBA00023054"/>
    </source>
</evidence>
<name>A0A315VB78_GAMAF</name>
<comment type="caution">
    <text evidence="6">The sequence shown here is derived from an EMBL/GenBank/DDBJ whole genome shotgun (WGS) entry which is preliminary data.</text>
</comment>
<evidence type="ECO:0000313" key="7">
    <source>
        <dbReference type="Proteomes" id="UP000250572"/>
    </source>
</evidence>
<protein>
    <recommendedName>
        <fullName evidence="8">Geminin coiled-coil domain-containing protein 1</fullName>
    </recommendedName>
</protein>
<evidence type="ECO:0000256" key="4">
    <source>
        <dbReference type="ARBA" id="ARBA00023306"/>
    </source>
</evidence>
<dbReference type="GO" id="GO:0005634">
    <property type="term" value="C:nucleus"/>
    <property type="evidence" value="ECO:0007669"/>
    <property type="project" value="UniProtKB-SubCell"/>
</dbReference>
<feature type="region of interest" description="Disordered" evidence="5">
    <location>
        <begin position="382"/>
        <end position="405"/>
    </location>
</feature>
<dbReference type="PANTHER" id="PTHR13372:SF2">
    <property type="entry name" value="GEMININ COILED-COIL DOMAIN-CONTAINING PROTEIN 1"/>
    <property type="match status" value="1"/>
</dbReference>
<evidence type="ECO:0000256" key="5">
    <source>
        <dbReference type="SAM" id="MobiDB-lite"/>
    </source>
</evidence>
<feature type="compositionally biased region" description="Basic and acidic residues" evidence="5">
    <location>
        <begin position="394"/>
        <end position="403"/>
    </location>
</feature>
<keyword evidence="4" id="KW-0131">Cell cycle</keyword>
<dbReference type="EMBL" id="NHOQ01002149">
    <property type="protein sequence ID" value="PWA19338.1"/>
    <property type="molecule type" value="Genomic_DNA"/>
</dbReference>
<accession>A0A315VB78</accession>
<evidence type="ECO:0000313" key="6">
    <source>
        <dbReference type="EMBL" id="PWA19338.1"/>
    </source>
</evidence>
<proteinExistence type="predicted"/>
<reference evidence="6 7" key="1">
    <citation type="journal article" date="2018" name="G3 (Bethesda)">
        <title>A High-Quality Reference Genome for the Invasive Mosquitofish Gambusia affinis Using a Chicago Library.</title>
        <authorList>
            <person name="Hoffberg S.L."/>
            <person name="Troendle N.J."/>
            <person name="Glenn T.C."/>
            <person name="Mahmud O."/>
            <person name="Louha S."/>
            <person name="Chalopin D."/>
            <person name="Bennetzen J.L."/>
            <person name="Mauricio R."/>
        </authorList>
    </citation>
    <scope>NUCLEOTIDE SEQUENCE [LARGE SCALE GENOMIC DNA]</scope>
    <source>
        <strain evidence="6">NE01/NJP1002.9</strain>
        <tissue evidence="6">Muscle</tissue>
    </source>
</reference>
<keyword evidence="3" id="KW-0539">Nucleus</keyword>